<evidence type="ECO:0000313" key="3">
    <source>
        <dbReference type="Proteomes" id="UP000516437"/>
    </source>
</evidence>
<dbReference type="EMBL" id="RXIC02000023">
    <property type="protein sequence ID" value="KAB1212521.1"/>
    <property type="molecule type" value="Genomic_DNA"/>
</dbReference>
<dbReference type="Proteomes" id="UP000516437">
    <property type="component" value="Chromosome 5"/>
</dbReference>
<evidence type="ECO:0000313" key="2">
    <source>
        <dbReference type="EMBL" id="KAB1212521.1"/>
    </source>
</evidence>
<evidence type="ECO:0000256" key="1">
    <source>
        <dbReference type="SAM" id="MobiDB-lite"/>
    </source>
</evidence>
<organism evidence="2 3">
    <name type="scientific">Morella rubra</name>
    <name type="common">Chinese bayberry</name>
    <dbReference type="NCBI Taxonomy" id="262757"/>
    <lineage>
        <taxon>Eukaryota</taxon>
        <taxon>Viridiplantae</taxon>
        <taxon>Streptophyta</taxon>
        <taxon>Embryophyta</taxon>
        <taxon>Tracheophyta</taxon>
        <taxon>Spermatophyta</taxon>
        <taxon>Magnoliopsida</taxon>
        <taxon>eudicotyledons</taxon>
        <taxon>Gunneridae</taxon>
        <taxon>Pentapetalae</taxon>
        <taxon>rosids</taxon>
        <taxon>fabids</taxon>
        <taxon>Fagales</taxon>
        <taxon>Myricaceae</taxon>
        <taxon>Morella</taxon>
    </lineage>
</organism>
<name>A0A6A1VIB0_9ROSI</name>
<comment type="caution">
    <text evidence="2">The sequence shown here is derived from an EMBL/GenBank/DDBJ whole genome shotgun (WGS) entry which is preliminary data.</text>
</comment>
<dbReference type="AlphaFoldDB" id="A0A6A1VIB0"/>
<reference evidence="2 3" key="1">
    <citation type="journal article" date="2019" name="Plant Biotechnol. J.">
        <title>The red bayberry genome and genetic basis of sex determination.</title>
        <authorList>
            <person name="Jia H.M."/>
            <person name="Jia H.J."/>
            <person name="Cai Q.L."/>
            <person name="Wang Y."/>
            <person name="Zhao H.B."/>
            <person name="Yang W.F."/>
            <person name="Wang G.Y."/>
            <person name="Li Y.H."/>
            <person name="Zhan D.L."/>
            <person name="Shen Y.T."/>
            <person name="Niu Q.F."/>
            <person name="Chang L."/>
            <person name="Qiu J."/>
            <person name="Zhao L."/>
            <person name="Xie H.B."/>
            <person name="Fu W.Y."/>
            <person name="Jin J."/>
            <person name="Li X.W."/>
            <person name="Jiao Y."/>
            <person name="Zhou C.C."/>
            <person name="Tu T."/>
            <person name="Chai C.Y."/>
            <person name="Gao J.L."/>
            <person name="Fan L.J."/>
            <person name="van de Weg E."/>
            <person name="Wang J.Y."/>
            <person name="Gao Z.S."/>
        </authorList>
    </citation>
    <scope>NUCLEOTIDE SEQUENCE [LARGE SCALE GENOMIC DNA]</scope>
    <source>
        <tissue evidence="2">Leaves</tissue>
    </source>
</reference>
<gene>
    <name evidence="2" type="ORF">CJ030_MR5G019104</name>
</gene>
<feature type="compositionally biased region" description="Low complexity" evidence="1">
    <location>
        <begin position="32"/>
        <end position="46"/>
    </location>
</feature>
<feature type="compositionally biased region" description="Polar residues" evidence="1">
    <location>
        <begin position="67"/>
        <end position="78"/>
    </location>
</feature>
<feature type="region of interest" description="Disordered" evidence="1">
    <location>
        <begin position="1"/>
        <end position="78"/>
    </location>
</feature>
<proteinExistence type="predicted"/>
<sequence length="139" mass="15070">MALVQKLTGRSRDEEDDTNNPIVTPHIQRKCGTSGNAAAAANSNKTTSDEEENKRAQIGLGNDDNESSSALTDENCSSVGDVNIHQENSCFLPPIFEPHPNPYVTDIPVFMPNSADFLMLSNLSITAPSLCFSLRTFPN</sequence>
<keyword evidence="3" id="KW-1185">Reference proteome</keyword>
<protein>
    <submittedName>
        <fullName evidence="2">Uncharacterized protein</fullName>
    </submittedName>
</protein>
<accession>A0A6A1VIB0</accession>
<dbReference type="OrthoDB" id="1107767at2759"/>